<dbReference type="InterPro" id="IPR006602">
    <property type="entry name" value="DM10_dom"/>
</dbReference>
<name>A0A8J5XC44_DIALT</name>
<dbReference type="GO" id="GO:0000281">
    <property type="term" value="P:mitotic cytokinesis"/>
    <property type="evidence" value="ECO:0007669"/>
    <property type="project" value="TreeGrafter"/>
</dbReference>
<keyword evidence="5" id="KW-0206">Cytoskeleton</keyword>
<keyword evidence="6" id="KW-0966">Cell projection</keyword>
<feature type="domain" description="DM10" evidence="7">
    <location>
        <begin position="156"/>
        <end position="265"/>
    </location>
</feature>
<dbReference type="AlphaFoldDB" id="A0A8J5XC44"/>
<evidence type="ECO:0000313" key="9">
    <source>
        <dbReference type="Proteomes" id="UP000751190"/>
    </source>
</evidence>
<dbReference type="Gene3D" id="2.30.29.170">
    <property type="match status" value="3"/>
</dbReference>
<proteinExistence type="predicted"/>
<gene>
    <name evidence="8" type="ORF">KFE25_001093</name>
</gene>
<dbReference type="OrthoDB" id="10255210at2759"/>
<evidence type="ECO:0000256" key="2">
    <source>
        <dbReference type="ARBA" id="ARBA00004245"/>
    </source>
</evidence>
<organism evidence="8 9">
    <name type="scientific">Diacronema lutheri</name>
    <name type="common">Unicellular marine alga</name>
    <name type="synonym">Monochrysis lutheri</name>
    <dbReference type="NCBI Taxonomy" id="2081491"/>
    <lineage>
        <taxon>Eukaryota</taxon>
        <taxon>Haptista</taxon>
        <taxon>Haptophyta</taxon>
        <taxon>Pavlovophyceae</taxon>
        <taxon>Pavlovales</taxon>
        <taxon>Pavlovaceae</taxon>
        <taxon>Diacronema</taxon>
    </lineage>
</organism>
<dbReference type="EMBL" id="JAGTXO010000025">
    <property type="protein sequence ID" value="KAG8461489.1"/>
    <property type="molecule type" value="Genomic_DNA"/>
</dbReference>
<dbReference type="GO" id="GO:0060285">
    <property type="term" value="P:cilium-dependent cell motility"/>
    <property type="evidence" value="ECO:0007669"/>
    <property type="project" value="TreeGrafter"/>
</dbReference>
<dbReference type="OMA" id="ALITIMR"/>
<accession>A0A8J5XC44</accession>
<feature type="domain" description="DM10" evidence="7">
    <location>
        <begin position="334"/>
        <end position="462"/>
    </location>
</feature>
<feature type="domain" description="DM10" evidence="7">
    <location>
        <begin position="521"/>
        <end position="620"/>
    </location>
</feature>
<evidence type="ECO:0000259" key="7">
    <source>
        <dbReference type="PROSITE" id="PS51336"/>
    </source>
</evidence>
<evidence type="ECO:0000256" key="6">
    <source>
        <dbReference type="ARBA" id="ARBA00023273"/>
    </source>
</evidence>
<dbReference type="PROSITE" id="PS51336">
    <property type="entry name" value="DM10"/>
    <property type="match status" value="3"/>
</dbReference>
<evidence type="ECO:0000256" key="4">
    <source>
        <dbReference type="ARBA" id="ARBA00022737"/>
    </source>
</evidence>
<comment type="caution">
    <text evidence="8">The sequence shown here is derived from an EMBL/GenBank/DDBJ whole genome shotgun (WGS) entry which is preliminary data.</text>
</comment>
<comment type="subcellular location">
    <subcellularLocation>
        <location evidence="1">Cell projection</location>
        <location evidence="1">Cilium</location>
    </subcellularLocation>
    <subcellularLocation>
        <location evidence="2">Cytoplasm</location>
        <location evidence="2">Cytoskeleton</location>
    </subcellularLocation>
</comment>
<evidence type="ECO:0000256" key="1">
    <source>
        <dbReference type="ARBA" id="ARBA00004138"/>
    </source>
</evidence>
<dbReference type="FunFam" id="2.30.29.170:FF:000004">
    <property type="entry name" value="EF-hand domain containing 2"/>
    <property type="match status" value="1"/>
</dbReference>
<dbReference type="SMART" id="SM00676">
    <property type="entry name" value="DM10"/>
    <property type="match status" value="3"/>
</dbReference>
<dbReference type="FunFam" id="2.30.29.170:FF:000002">
    <property type="entry name" value="EF-hand domain (C-terminal) containing 1"/>
    <property type="match status" value="1"/>
</dbReference>
<dbReference type="InterPro" id="IPR040193">
    <property type="entry name" value="EFHC1/EFHC2/EFHB"/>
</dbReference>
<evidence type="ECO:0000256" key="3">
    <source>
        <dbReference type="ARBA" id="ARBA00022490"/>
    </source>
</evidence>
<dbReference type="GO" id="GO:0005930">
    <property type="term" value="C:axoneme"/>
    <property type="evidence" value="ECO:0007669"/>
    <property type="project" value="TreeGrafter"/>
</dbReference>
<evidence type="ECO:0000313" key="8">
    <source>
        <dbReference type="EMBL" id="KAG8461489.1"/>
    </source>
</evidence>
<dbReference type="Pfam" id="PF06565">
    <property type="entry name" value="DM10_dom"/>
    <property type="match status" value="3"/>
</dbReference>
<dbReference type="GO" id="GO:0072686">
    <property type="term" value="C:mitotic spindle"/>
    <property type="evidence" value="ECO:0007669"/>
    <property type="project" value="TreeGrafter"/>
</dbReference>
<keyword evidence="3" id="KW-0963">Cytoplasm</keyword>
<dbReference type="FunFam" id="2.30.29.170:FF:000001">
    <property type="entry name" value="EF-hand domain containing 1"/>
    <property type="match status" value="1"/>
</dbReference>
<protein>
    <recommendedName>
        <fullName evidence="7">DM10 domain-containing protein</fullName>
    </recommendedName>
</protein>
<sequence>MIVCRQLLGFLFDPRTHNVNKSGGASAVRGNDARSPRHLPQLPCSFAPVLKTLTLTLCGCYTSPSCTLPRARRSHHPADRAMAPSRHIAGLPMMPGNSVRDFSLTDYRRRTSLGMRSGVMQVVDPSEASKSREDSLAKTLSRKLGIADVPEHVAFDGKVLRYECFFKEAVVESNEENYRVRRCVLFFYLLDGSVQVSEPKLENSGIPQGEGKGAVFIKRHRIQKPDGSYIGISDLAVGADVTLYGRTFHLTDADAFTRDFVLKAEGRVEEPPQPTPIDPYNAKRAALKEQAVRNSKYFHPRPSEDDLMRHMEARLGASTAQLGGDKLGKFLRHDRQVLRFFLAWDDRGRIYGELRPFVLHYYLQDDEVEVLEVKRANSGRDPFPAFLKKGRLAKDIDTLIRTDAPTTHTLQLIDRSGKVDPESMRYYTETDFAVGKEIQVNGITFLIHGCDKFTREYYERVYGVTMGEIPISFDSTVVRPQVEIPPHYAGHPGTEEDSLGSFLYLTPKVPKKNFTRMMDYGNKVFRFMARLQTDRVEDVDRVFVVKYFLADDTIGVFEPPARNSGIVGGKFLERARLKKPDGTWYLQSDFYVGATITLHTHSFVLYQADEYTLALMEEEAALHPMSDIGYIFQQLRAALSAEQKDKLAKSCAEADSADGGFIGYAPFQAALAAASVELQDQALITIMRSFHASDGSHEAVAYRDFIAQL</sequence>
<keyword evidence="9" id="KW-1185">Reference proteome</keyword>
<evidence type="ECO:0000256" key="5">
    <source>
        <dbReference type="ARBA" id="ARBA00023212"/>
    </source>
</evidence>
<dbReference type="GO" id="GO:0007052">
    <property type="term" value="P:mitotic spindle organization"/>
    <property type="evidence" value="ECO:0007669"/>
    <property type="project" value="TreeGrafter"/>
</dbReference>
<dbReference type="PANTHER" id="PTHR12086">
    <property type="entry name" value="EF-HAND DOMAIN C-TERMINAL CONTAINING PROTEIN"/>
    <property type="match status" value="1"/>
</dbReference>
<dbReference type="Proteomes" id="UP000751190">
    <property type="component" value="Unassembled WGS sequence"/>
</dbReference>
<keyword evidence="4" id="KW-0677">Repeat</keyword>
<dbReference type="PANTHER" id="PTHR12086:SF9">
    <property type="entry name" value="EF-HAND DOMAIN-CONTAINING PROTEIN 1"/>
    <property type="match status" value="1"/>
</dbReference>
<reference evidence="8" key="1">
    <citation type="submission" date="2021-05" db="EMBL/GenBank/DDBJ databases">
        <title>The genome of the haptophyte Pavlova lutheri (Diacronema luteri, Pavlovales) - a model for lipid biosynthesis in eukaryotic algae.</title>
        <authorList>
            <person name="Hulatt C.J."/>
            <person name="Posewitz M.C."/>
        </authorList>
    </citation>
    <scope>NUCLEOTIDE SEQUENCE</scope>
    <source>
        <strain evidence="8">NIVA-4/92</strain>
    </source>
</reference>
<dbReference type="GO" id="GO:0043014">
    <property type="term" value="F:alpha-tubulin binding"/>
    <property type="evidence" value="ECO:0007669"/>
    <property type="project" value="TreeGrafter"/>
</dbReference>